<dbReference type="PROSITE" id="PS50275">
    <property type="entry name" value="SAC"/>
    <property type="match status" value="1"/>
</dbReference>
<keyword evidence="5" id="KW-1185">Reference proteome</keyword>
<dbReference type="InterPro" id="IPR034753">
    <property type="entry name" value="hSac2"/>
</dbReference>
<dbReference type="Pfam" id="PF02383">
    <property type="entry name" value="Syja_N"/>
    <property type="match status" value="1"/>
</dbReference>
<dbReference type="GO" id="GO:0043812">
    <property type="term" value="F:phosphatidylinositol-4-phosphate phosphatase activity"/>
    <property type="evidence" value="ECO:0007669"/>
    <property type="project" value="TreeGrafter"/>
</dbReference>
<dbReference type="PANTHER" id="PTHR45662:SF8">
    <property type="entry name" value="PHOSPHATIDYLINOSITIDE PHOSPHATASE SAC2"/>
    <property type="match status" value="1"/>
</dbReference>
<sequence>MSNNSNSLPEMEVFRTDEFYVLMNGESSLWCNRQTGEMEAKPGWELANSGDPECLGIFYGLVGKIDFQVDGEYRLLLIKDTEKVGDLPDGRTVMKIRSVVFLYPCGADVSANELGLKSCRKHKAGNMNMFDVPQKAAFAKTWGQIKSATNSIKSTTQQAAALATYQVKSGIRRDVKDKEKFERRILEELMRVFTETDSFYFCVGPPGSREADLTNRLQKQTSEESFTTDDRFFWNRYMLKDIIDLKTELSKAWILPIIQGFVQIENCVIEVDPPTFGNRRSEEVTLGIISRRSRYRAGTRYKRRGLDESGKCANYVETEQFLSCGDHHLSFVQVRGSVPLYWSQPGYKYRPPPHIDKGEVETKAAFEKHIEEELKLYGPICIVNLVEQTGKEKVIWDGFTQQVMQYNSEEITYATFDFHEHCRGLRFENVSLLITKLEDVIQEIGFCWKDKEGMICKQNGAFRVNCIDCLDRTNVVQTAIGKAVLEIQLTKLGLLPPEGNFPSSLRTTLQLLWANNGDVISKQYAGTNALKGDYTRTGERKFTGMMKDGMNSANRYYLSRFKDVYRQATIDIMQGQVVCEDLTGDDDADATATAEHVKLLIEDCKKLLISDSSLILGAWGLINADPVSGDPLETDMDTILILTRDSYYVADYDDEIDKVTKCQRVPLPDITMVELGPVQVTAFNNPLQIFNKSKSKTQPHYCLRIRYRLDDYMSHHTFRSSNLRFFNNVAIVIKTEEEKIESLRAICNCLRVALEVAGELTVQWHLGAPLNKVQTQTSTNNFLQVNATIPRNISETQLESIKNVGTKALSNVTSKFSKLGNTFNQRRKSSANQRGSEVPAFTVGFGNVSDEEEITESKSTSAKEKTDTFLPNVGIVMSNTAIMDSDDIASSDDVIITTDEENEDSSKIITITKPTELKVRTFSHSSGEVDDQKEHQKSEPIANKSDLTLGIISGISTSQSENALKTLKSGFSSAASSVLTSPQAVLSPLSRLAKGMQNLGANLDPRKLKPGSGISTGRGGGHHNTLEASPETARLKETWAAQGCKSRLIAV</sequence>
<comment type="caution">
    <text evidence="4">The sequence shown here is derived from an EMBL/GenBank/DDBJ whole genome shotgun (WGS) entry which is preliminary data.</text>
</comment>
<dbReference type="Pfam" id="PF12456">
    <property type="entry name" value="hSac2"/>
    <property type="match status" value="1"/>
</dbReference>
<evidence type="ECO:0000313" key="5">
    <source>
        <dbReference type="Proteomes" id="UP001461498"/>
    </source>
</evidence>
<protein>
    <recommendedName>
        <fullName evidence="6">Phosphatidylinositide phosphatase SAC2</fullName>
    </recommendedName>
</protein>
<feature type="domain" description="SAC" evidence="2">
    <location>
        <begin position="190"/>
        <end position="526"/>
    </location>
</feature>
<dbReference type="GO" id="GO:0046856">
    <property type="term" value="P:phosphatidylinositol dephosphorylation"/>
    <property type="evidence" value="ECO:0007669"/>
    <property type="project" value="TreeGrafter"/>
</dbReference>
<dbReference type="PROSITE" id="PS51791">
    <property type="entry name" value="HSAC2"/>
    <property type="match status" value="1"/>
</dbReference>
<dbReference type="InterPro" id="IPR002013">
    <property type="entry name" value="SAC_dom"/>
</dbReference>
<dbReference type="GO" id="GO:0045334">
    <property type="term" value="C:clathrin-coated endocytic vesicle"/>
    <property type="evidence" value="ECO:0007669"/>
    <property type="project" value="TreeGrafter"/>
</dbReference>
<dbReference type="PANTHER" id="PTHR45662">
    <property type="entry name" value="PHOSPHATIDYLINOSITIDE PHOSPHATASE SAC1"/>
    <property type="match status" value="1"/>
</dbReference>
<gene>
    <name evidence="4" type="ORF">O3M35_012024</name>
</gene>
<dbReference type="Proteomes" id="UP001461498">
    <property type="component" value="Unassembled WGS sequence"/>
</dbReference>
<evidence type="ECO:0008006" key="6">
    <source>
        <dbReference type="Google" id="ProtNLM"/>
    </source>
</evidence>
<organism evidence="4 5">
    <name type="scientific">Rhynocoris fuscipes</name>
    <dbReference type="NCBI Taxonomy" id="488301"/>
    <lineage>
        <taxon>Eukaryota</taxon>
        <taxon>Metazoa</taxon>
        <taxon>Ecdysozoa</taxon>
        <taxon>Arthropoda</taxon>
        <taxon>Hexapoda</taxon>
        <taxon>Insecta</taxon>
        <taxon>Pterygota</taxon>
        <taxon>Neoptera</taxon>
        <taxon>Paraneoptera</taxon>
        <taxon>Hemiptera</taxon>
        <taxon>Heteroptera</taxon>
        <taxon>Panheteroptera</taxon>
        <taxon>Cimicomorpha</taxon>
        <taxon>Reduviidae</taxon>
        <taxon>Harpactorinae</taxon>
        <taxon>Harpactorini</taxon>
        <taxon>Rhynocoris</taxon>
    </lineage>
</organism>
<evidence type="ECO:0000256" key="1">
    <source>
        <dbReference type="SAM" id="MobiDB-lite"/>
    </source>
</evidence>
<dbReference type="EMBL" id="JAPXFL010000009">
    <property type="protein sequence ID" value="KAK9501283.1"/>
    <property type="molecule type" value="Genomic_DNA"/>
</dbReference>
<dbReference type="AlphaFoldDB" id="A0AAW1CQW9"/>
<feature type="domain" description="HSac2" evidence="3">
    <location>
        <begin position="591"/>
        <end position="755"/>
    </location>
</feature>
<evidence type="ECO:0000313" key="4">
    <source>
        <dbReference type="EMBL" id="KAK9501283.1"/>
    </source>
</evidence>
<accession>A0AAW1CQW9</accession>
<feature type="region of interest" description="Disordered" evidence="1">
    <location>
        <begin position="1001"/>
        <end position="1026"/>
    </location>
</feature>
<proteinExistence type="predicted"/>
<name>A0AAW1CQW9_9HEMI</name>
<evidence type="ECO:0000259" key="2">
    <source>
        <dbReference type="PROSITE" id="PS50275"/>
    </source>
</evidence>
<evidence type="ECO:0000259" key="3">
    <source>
        <dbReference type="PROSITE" id="PS51791"/>
    </source>
</evidence>
<dbReference type="GO" id="GO:0005769">
    <property type="term" value="C:early endosome"/>
    <property type="evidence" value="ECO:0007669"/>
    <property type="project" value="TreeGrafter"/>
</dbReference>
<reference evidence="4 5" key="1">
    <citation type="submission" date="2022-12" db="EMBL/GenBank/DDBJ databases">
        <title>Chromosome-level genome assembly of true bugs.</title>
        <authorList>
            <person name="Ma L."/>
            <person name="Li H."/>
        </authorList>
    </citation>
    <scope>NUCLEOTIDE SEQUENCE [LARGE SCALE GENOMIC DNA]</scope>
    <source>
        <strain evidence="4">Lab_2022b</strain>
    </source>
</reference>
<dbReference type="GO" id="GO:2001135">
    <property type="term" value="P:regulation of endocytic recycling"/>
    <property type="evidence" value="ECO:0007669"/>
    <property type="project" value="TreeGrafter"/>
</dbReference>
<dbReference type="InterPro" id="IPR022158">
    <property type="entry name" value="Inositol_phosphatase"/>
</dbReference>